<accession>A0A644Y5W0</accession>
<dbReference type="AlphaFoldDB" id="A0A644Y5W0"/>
<name>A0A644Y5W0_9ZZZZ</name>
<reference evidence="1" key="1">
    <citation type="submission" date="2019-08" db="EMBL/GenBank/DDBJ databases">
        <authorList>
            <person name="Kucharzyk K."/>
            <person name="Murdoch R.W."/>
            <person name="Higgins S."/>
            <person name="Loffler F."/>
        </authorList>
    </citation>
    <scope>NUCLEOTIDE SEQUENCE</scope>
</reference>
<sequence length="40" mass="4343">MHMVDSAPPDVLAAKFLQVGTGAHPRLVVIVAYLAEQLQR</sequence>
<dbReference type="EMBL" id="VSSQ01003701">
    <property type="protein sequence ID" value="MPM21943.1"/>
    <property type="molecule type" value="Genomic_DNA"/>
</dbReference>
<comment type="caution">
    <text evidence="1">The sequence shown here is derived from an EMBL/GenBank/DDBJ whole genome shotgun (WGS) entry which is preliminary data.</text>
</comment>
<gene>
    <name evidence="1" type="ORF">SDC9_68393</name>
</gene>
<evidence type="ECO:0000313" key="1">
    <source>
        <dbReference type="EMBL" id="MPM21943.1"/>
    </source>
</evidence>
<protein>
    <submittedName>
        <fullName evidence="1">Uncharacterized protein</fullName>
    </submittedName>
</protein>
<proteinExistence type="predicted"/>
<organism evidence="1">
    <name type="scientific">bioreactor metagenome</name>
    <dbReference type="NCBI Taxonomy" id="1076179"/>
    <lineage>
        <taxon>unclassified sequences</taxon>
        <taxon>metagenomes</taxon>
        <taxon>ecological metagenomes</taxon>
    </lineage>
</organism>